<keyword evidence="1" id="KW-0802">TPR repeat</keyword>
<dbReference type="AlphaFoldDB" id="A0A0D0ZUT5"/>
<gene>
    <name evidence="2" type="ORF">N495_02225</name>
</gene>
<evidence type="ECO:0000313" key="3">
    <source>
        <dbReference type="Proteomes" id="UP000032250"/>
    </source>
</evidence>
<dbReference type="Gene3D" id="1.25.40.10">
    <property type="entry name" value="Tetratricopeptide repeat domain"/>
    <property type="match status" value="1"/>
</dbReference>
<dbReference type="HOGENOM" id="CLU_1275832_0_0_9"/>
<dbReference type="InterPro" id="IPR019734">
    <property type="entry name" value="TPR_rpt"/>
</dbReference>
<feature type="repeat" description="TPR" evidence="1">
    <location>
        <begin position="127"/>
        <end position="160"/>
    </location>
</feature>
<dbReference type="SMART" id="SM00028">
    <property type="entry name" value="TPR"/>
    <property type="match status" value="2"/>
</dbReference>
<reference evidence="2 3" key="1">
    <citation type="submission" date="2014-06" db="EMBL/GenBank/DDBJ databases">
        <title>Genome characterization of distinct group I Clostridium botulinum lineages.</title>
        <authorList>
            <person name="Giordani F."/>
            <person name="Anselmo A."/>
            <person name="Fillo S."/>
            <person name="Palozzi A.M."/>
            <person name="Fortunato A."/>
            <person name="Gentile B."/>
            <person name="Ciammaruconi A."/>
            <person name="Anniballi F."/>
            <person name="De Medici D."/>
            <person name="Lista F."/>
        </authorList>
    </citation>
    <scope>NUCLEOTIDE SEQUENCE [LARGE SCALE GENOMIC DNA]</scope>
    <source>
        <strain evidence="2 3">B2 450</strain>
    </source>
</reference>
<accession>A0A0D0ZUT5</accession>
<dbReference type="Proteomes" id="UP000032250">
    <property type="component" value="Unassembled WGS sequence"/>
</dbReference>
<name>A0A0D0ZUT5_CLOBO</name>
<evidence type="ECO:0000313" key="2">
    <source>
        <dbReference type="EMBL" id="KIS22453.1"/>
    </source>
</evidence>
<sequence>MKKNLSKKYEKLLLDNYRQNIDNSNYKDLILEGISNHKAIHRYLKDYIKNNKEVLDLNWGKQMLLVIISFNEKDLELAEVCYKSLKKYPDNYFTESVMADIDLRFYGNLFKARDKYLNALSLYDRDALVYYNLGLIYYLLGMFQKSMDFYNKSLNYINKMDNKEFIKSKCLYNIAVCEINYNDNYKDGEKLLKRSLKLNPHYKEANDLLEKLRGEK</sequence>
<protein>
    <submittedName>
        <fullName evidence="2">Uncharacterized protein</fullName>
    </submittedName>
</protein>
<organism evidence="2 3">
    <name type="scientific">Clostridium botulinum B2 450</name>
    <dbReference type="NCBI Taxonomy" id="1379739"/>
    <lineage>
        <taxon>Bacteria</taxon>
        <taxon>Bacillati</taxon>
        <taxon>Bacillota</taxon>
        <taxon>Clostridia</taxon>
        <taxon>Eubacteriales</taxon>
        <taxon>Clostridiaceae</taxon>
        <taxon>Clostridium</taxon>
    </lineage>
</organism>
<dbReference type="EMBL" id="JXSU01000007">
    <property type="protein sequence ID" value="KIS22453.1"/>
    <property type="molecule type" value="Genomic_DNA"/>
</dbReference>
<dbReference type="PATRIC" id="fig|1379739.3.peg.749"/>
<dbReference type="PROSITE" id="PS50005">
    <property type="entry name" value="TPR"/>
    <property type="match status" value="1"/>
</dbReference>
<evidence type="ECO:0000256" key="1">
    <source>
        <dbReference type="PROSITE-ProRule" id="PRU00339"/>
    </source>
</evidence>
<proteinExistence type="predicted"/>
<dbReference type="Pfam" id="PF00515">
    <property type="entry name" value="TPR_1"/>
    <property type="match status" value="1"/>
</dbReference>
<dbReference type="RefSeq" id="WP_043031218.1">
    <property type="nucleotide sequence ID" value="NZ_JXSU01000007.1"/>
</dbReference>
<dbReference type="OrthoDB" id="1895938at2"/>
<comment type="caution">
    <text evidence="2">The sequence shown here is derived from an EMBL/GenBank/DDBJ whole genome shotgun (WGS) entry which is preliminary data.</text>
</comment>
<dbReference type="SUPFAM" id="SSF48452">
    <property type="entry name" value="TPR-like"/>
    <property type="match status" value="1"/>
</dbReference>
<dbReference type="InterPro" id="IPR011990">
    <property type="entry name" value="TPR-like_helical_dom_sf"/>
</dbReference>